<evidence type="ECO:0000256" key="2">
    <source>
        <dbReference type="ARBA" id="ARBA00023180"/>
    </source>
</evidence>
<comment type="similarity">
    <text evidence="3">Belongs to the sulfotransferase 1 family.</text>
</comment>
<keyword evidence="5" id="KW-0472">Membrane</keyword>
<dbReference type="EMBL" id="OU015567">
    <property type="protein sequence ID" value="CAG5111988.1"/>
    <property type="molecule type" value="Genomic_DNA"/>
</dbReference>
<evidence type="ECO:0000256" key="4">
    <source>
        <dbReference type="SAM" id="MobiDB-lite"/>
    </source>
</evidence>
<dbReference type="SUPFAM" id="SSF52540">
    <property type="entry name" value="P-loop containing nucleoside triphosphate hydrolases"/>
    <property type="match status" value="1"/>
</dbReference>
<feature type="domain" description="Sulfotransferase" evidence="6">
    <location>
        <begin position="181"/>
        <end position="441"/>
    </location>
</feature>
<evidence type="ECO:0000259" key="6">
    <source>
        <dbReference type="Pfam" id="PF00685"/>
    </source>
</evidence>
<gene>
    <name evidence="7" type="ORF">OKIOD_LOCUS15018</name>
</gene>
<evidence type="ECO:0000313" key="8">
    <source>
        <dbReference type="Proteomes" id="UP001158576"/>
    </source>
</evidence>
<proteinExistence type="inferred from homology"/>
<evidence type="ECO:0000313" key="7">
    <source>
        <dbReference type="EMBL" id="CAG5111988.1"/>
    </source>
</evidence>
<evidence type="ECO:0000256" key="1">
    <source>
        <dbReference type="ARBA" id="ARBA00022679"/>
    </source>
</evidence>
<organism evidence="7 8">
    <name type="scientific">Oikopleura dioica</name>
    <name type="common">Tunicate</name>
    <dbReference type="NCBI Taxonomy" id="34765"/>
    <lineage>
        <taxon>Eukaryota</taxon>
        <taxon>Metazoa</taxon>
        <taxon>Chordata</taxon>
        <taxon>Tunicata</taxon>
        <taxon>Appendicularia</taxon>
        <taxon>Copelata</taxon>
        <taxon>Oikopleuridae</taxon>
        <taxon>Oikopleura</taxon>
    </lineage>
</organism>
<protein>
    <recommendedName>
        <fullName evidence="3">Sulfotransferase</fullName>
        <ecNumber evidence="3">2.8.2.-</ecNumber>
    </recommendedName>
</protein>
<dbReference type="InterPro" id="IPR027417">
    <property type="entry name" value="P-loop_NTPase"/>
</dbReference>
<keyword evidence="8" id="KW-1185">Reference proteome</keyword>
<evidence type="ECO:0000256" key="5">
    <source>
        <dbReference type="SAM" id="Phobius"/>
    </source>
</evidence>
<dbReference type="PANTHER" id="PTHR10605">
    <property type="entry name" value="HEPARAN SULFATE SULFOTRANSFERASE"/>
    <property type="match status" value="1"/>
</dbReference>
<reference evidence="7 8" key="1">
    <citation type="submission" date="2021-04" db="EMBL/GenBank/DDBJ databases">
        <authorList>
            <person name="Bliznina A."/>
        </authorList>
    </citation>
    <scope>NUCLEOTIDE SEQUENCE [LARGE SCALE GENOMIC DNA]</scope>
</reference>
<dbReference type="Gene3D" id="3.40.50.300">
    <property type="entry name" value="P-loop containing nucleotide triphosphate hydrolases"/>
    <property type="match status" value="1"/>
</dbReference>
<dbReference type="InterPro" id="IPR000863">
    <property type="entry name" value="Sulfotransferase_dom"/>
</dbReference>
<dbReference type="EC" id="2.8.2.-" evidence="3"/>
<feature type="region of interest" description="Disordered" evidence="4">
    <location>
        <begin position="118"/>
        <end position="140"/>
    </location>
</feature>
<accession>A0ABN7T698</accession>
<sequence>MKSQLVAIRYHDKEQRRAIRRSSRVISGVSKIIRIMVALSVGVLCFVFKESRLHRLQRRTLKDDYNYESVGYYEYGYVSNTNLQKIQTTSVPLLLTRRIENGEFSIAHQNKLEFVPETQETTTTSPVANNSSPLTVTTSPEMNGLAIPEEMKKKLSEFYKIGGNRRRQVAHGTEIPKKRFPQVIIVGAKKCGTSALKIFMNYHPKLRDTPGEKHFFNRPTNWKMGFDWYLNQMPYSYSDEVTYEKTPDYFDRPFVPERMAQMNDSVKIISIMCDPVHRAYSHFLHAGVVQKTKEKGELSMPGCSEEIRHHVKDYYSRWDAPLSERVYPLRIPDVLLTGGLYPLHIAQYARYLKLENMLFLDASELTENPGKVMRKVAKFTGVEELITEENFYFDEEKGFYCMRPPREVSERGDFCLAGDKGRSKNHTVDDKTKELVRKFYAPFNQELTEKYTHQNNDHWKW</sequence>
<keyword evidence="2" id="KW-0325">Glycoprotein</keyword>
<keyword evidence="1 3" id="KW-0808">Transferase</keyword>
<keyword evidence="5" id="KW-0812">Transmembrane</keyword>
<name>A0ABN7T698_OIKDI</name>
<dbReference type="Proteomes" id="UP001158576">
    <property type="component" value="Chromosome 2"/>
</dbReference>
<dbReference type="PANTHER" id="PTHR10605:SF56">
    <property type="entry name" value="BIFUNCTIONAL HEPARAN SULFATE N-DEACETYLASE_N-SULFOTRANSFERASE"/>
    <property type="match status" value="1"/>
</dbReference>
<dbReference type="InterPro" id="IPR037359">
    <property type="entry name" value="NST/OST"/>
</dbReference>
<keyword evidence="5" id="KW-1133">Transmembrane helix</keyword>
<feature type="transmembrane region" description="Helical" evidence="5">
    <location>
        <begin position="32"/>
        <end position="49"/>
    </location>
</feature>
<dbReference type="Pfam" id="PF00685">
    <property type="entry name" value="Sulfotransfer_1"/>
    <property type="match status" value="1"/>
</dbReference>
<evidence type="ECO:0000256" key="3">
    <source>
        <dbReference type="RuleBase" id="RU361155"/>
    </source>
</evidence>